<protein>
    <recommendedName>
        <fullName evidence="4">Winged helix DNA-binding domain-containing protein</fullName>
    </recommendedName>
</protein>
<dbReference type="Pfam" id="PF06224">
    <property type="entry name" value="AlkZ-like"/>
    <property type="match status" value="1"/>
</dbReference>
<keyword evidence="3" id="KW-1185">Reference proteome</keyword>
<feature type="compositionally biased region" description="Basic and acidic residues" evidence="1">
    <location>
        <begin position="1"/>
        <end position="12"/>
    </location>
</feature>
<dbReference type="PANTHER" id="PTHR38479">
    <property type="entry name" value="LMO0824 PROTEIN"/>
    <property type="match status" value="1"/>
</dbReference>
<accession>A0A2T4UFS9</accession>
<dbReference type="EMBL" id="PYYB01000002">
    <property type="protein sequence ID" value="PTL56647.1"/>
    <property type="molecule type" value="Genomic_DNA"/>
</dbReference>
<name>A0A2T4UFS9_9ACTN</name>
<gene>
    <name evidence="2" type="ORF">C7Y72_14045</name>
</gene>
<sequence length="404" mass="43545">MDRVLGGARDRQPAPGHAHGPGRQDPGGAARPRRPRGRGAADHGVRTVEPEQALAYRLVGHHLHRRTDALTAIGACGIQDSPPGWAAVALHARSHEDRPTGRSVVQVNAMRNAPHLVPRADVAVFTLAAIPPDDELAAVVGRLVATELADAGYGIREALDRVGDAARDALADGPLGRDELHQAFRERLPDALLAWCPGCESHHLRSGLWRTLGRLGITEMPAKATWSLLDPPVTADPVQARAELARRFLRCFGPATHGELATWTQTSTRHARRLIADLGDAVEQVLLAGRKRWVLADETAVLDDPPTARGVRLLGGFDPYVAQPDRATLVPDRALARRMFPSVGRPGVLLHDGRLVGLWRARKAGSVLQVRLEALDGADLPDVQEEADAVARLRGCDEAQLRPA</sequence>
<feature type="compositionally biased region" description="Low complexity" evidence="1">
    <location>
        <begin position="21"/>
        <end position="30"/>
    </location>
</feature>
<feature type="region of interest" description="Disordered" evidence="1">
    <location>
        <begin position="1"/>
        <end position="47"/>
    </location>
</feature>
<evidence type="ECO:0000313" key="2">
    <source>
        <dbReference type="EMBL" id="PTL56647.1"/>
    </source>
</evidence>
<dbReference type="AlphaFoldDB" id="A0A2T4UFS9"/>
<comment type="caution">
    <text evidence="2">The sequence shown here is derived from an EMBL/GenBank/DDBJ whole genome shotgun (WGS) entry which is preliminary data.</text>
</comment>
<organism evidence="2 3">
    <name type="scientific">Paraconexibacter algicola</name>
    <dbReference type="NCBI Taxonomy" id="2133960"/>
    <lineage>
        <taxon>Bacteria</taxon>
        <taxon>Bacillati</taxon>
        <taxon>Actinomycetota</taxon>
        <taxon>Thermoleophilia</taxon>
        <taxon>Solirubrobacterales</taxon>
        <taxon>Paraconexibacteraceae</taxon>
        <taxon>Paraconexibacter</taxon>
    </lineage>
</organism>
<dbReference type="InterPro" id="IPR009351">
    <property type="entry name" value="AlkZ-like"/>
</dbReference>
<dbReference type="Proteomes" id="UP000240739">
    <property type="component" value="Unassembled WGS sequence"/>
</dbReference>
<evidence type="ECO:0008006" key="4">
    <source>
        <dbReference type="Google" id="ProtNLM"/>
    </source>
</evidence>
<reference evidence="2 3" key="1">
    <citation type="submission" date="2018-03" db="EMBL/GenBank/DDBJ databases">
        <title>Aquarubrobacter algicola gen. nov., sp. nov., a novel actinobacterium isolated from shallow eutrophic lake during the end of cyanobacterial harmful algal blooms.</title>
        <authorList>
            <person name="Chun S.J."/>
        </authorList>
    </citation>
    <scope>NUCLEOTIDE SEQUENCE [LARGE SCALE GENOMIC DNA]</scope>
    <source>
        <strain evidence="2 3">Seoho-28</strain>
    </source>
</reference>
<evidence type="ECO:0000313" key="3">
    <source>
        <dbReference type="Proteomes" id="UP000240739"/>
    </source>
</evidence>
<dbReference type="PANTHER" id="PTHR38479:SF2">
    <property type="entry name" value="WINGED HELIX DNA-BINDING DOMAIN-CONTAINING PROTEIN"/>
    <property type="match status" value="1"/>
</dbReference>
<evidence type="ECO:0000256" key="1">
    <source>
        <dbReference type="SAM" id="MobiDB-lite"/>
    </source>
</evidence>
<proteinExistence type="predicted"/>